<evidence type="ECO:0000313" key="2">
    <source>
        <dbReference type="Proteomes" id="UP000595140"/>
    </source>
</evidence>
<proteinExistence type="predicted"/>
<sequence>MILGHLWVKGISPWMMRKNRPREKLRDTMAGFTSLEAMPTEILLSPEKSGPAIFWSPRSRSGSKRDEG</sequence>
<dbReference type="EMBL" id="OOIL02001339">
    <property type="protein sequence ID" value="VFQ74385.1"/>
    <property type="molecule type" value="Genomic_DNA"/>
</dbReference>
<protein>
    <submittedName>
        <fullName evidence="1">Uncharacterized protein</fullName>
    </submittedName>
</protein>
<accession>A0A484LCY3</accession>
<reference evidence="1 2" key="1">
    <citation type="submission" date="2018-04" db="EMBL/GenBank/DDBJ databases">
        <authorList>
            <person name="Vogel A."/>
        </authorList>
    </citation>
    <scope>NUCLEOTIDE SEQUENCE [LARGE SCALE GENOMIC DNA]</scope>
</reference>
<gene>
    <name evidence="1" type="ORF">CCAM_LOCUS16161</name>
</gene>
<organism evidence="1 2">
    <name type="scientific">Cuscuta campestris</name>
    <dbReference type="NCBI Taxonomy" id="132261"/>
    <lineage>
        <taxon>Eukaryota</taxon>
        <taxon>Viridiplantae</taxon>
        <taxon>Streptophyta</taxon>
        <taxon>Embryophyta</taxon>
        <taxon>Tracheophyta</taxon>
        <taxon>Spermatophyta</taxon>
        <taxon>Magnoliopsida</taxon>
        <taxon>eudicotyledons</taxon>
        <taxon>Gunneridae</taxon>
        <taxon>Pentapetalae</taxon>
        <taxon>asterids</taxon>
        <taxon>lamiids</taxon>
        <taxon>Solanales</taxon>
        <taxon>Convolvulaceae</taxon>
        <taxon>Cuscuteae</taxon>
        <taxon>Cuscuta</taxon>
        <taxon>Cuscuta subgen. Grammica</taxon>
        <taxon>Cuscuta sect. Cleistogrammica</taxon>
    </lineage>
</organism>
<keyword evidence="2" id="KW-1185">Reference proteome</keyword>
<dbReference type="AlphaFoldDB" id="A0A484LCY3"/>
<name>A0A484LCY3_9ASTE</name>
<dbReference type="Proteomes" id="UP000595140">
    <property type="component" value="Unassembled WGS sequence"/>
</dbReference>
<evidence type="ECO:0000313" key="1">
    <source>
        <dbReference type="EMBL" id="VFQ74385.1"/>
    </source>
</evidence>